<dbReference type="AlphaFoldDB" id="A0A7E4VBE6"/>
<dbReference type="SUPFAM" id="SSF50156">
    <property type="entry name" value="PDZ domain-like"/>
    <property type="match status" value="1"/>
</dbReference>
<dbReference type="PANTHER" id="PTHR31327">
    <property type="entry name" value="SPERM MEIOSIS PDZ DOMAIN CONTAINING PROTEINS-RELATED"/>
    <property type="match status" value="1"/>
</dbReference>
<dbReference type="InterPro" id="IPR001478">
    <property type="entry name" value="PDZ"/>
</dbReference>
<dbReference type="SMART" id="SM00228">
    <property type="entry name" value="PDZ"/>
    <property type="match status" value="1"/>
</dbReference>
<protein>
    <submittedName>
        <fullName evidence="4">PDZ domain-containing protein</fullName>
    </submittedName>
</protein>
<dbReference type="Gene3D" id="2.30.42.10">
    <property type="match status" value="1"/>
</dbReference>
<dbReference type="PROSITE" id="PS50106">
    <property type="entry name" value="PDZ"/>
    <property type="match status" value="1"/>
</dbReference>
<feature type="compositionally biased region" description="Polar residues" evidence="1">
    <location>
        <begin position="195"/>
        <end position="206"/>
    </location>
</feature>
<evidence type="ECO:0000313" key="3">
    <source>
        <dbReference type="Proteomes" id="UP000492821"/>
    </source>
</evidence>
<reference evidence="4" key="2">
    <citation type="submission" date="2020-10" db="UniProtKB">
        <authorList>
            <consortium name="WormBaseParasite"/>
        </authorList>
    </citation>
    <scope>IDENTIFICATION</scope>
</reference>
<evidence type="ECO:0000313" key="4">
    <source>
        <dbReference type="WBParaSite" id="Pan_g18794.t1"/>
    </source>
</evidence>
<feature type="compositionally biased region" description="Basic and acidic residues" evidence="1">
    <location>
        <begin position="1"/>
        <end position="23"/>
    </location>
</feature>
<feature type="region of interest" description="Disordered" evidence="1">
    <location>
        <begin position="1"/>
        <end position="35"/>
    </location>
</feature>
<organism evidence="3 4">
    <name type="scientific">Panagrellus redivivus</name>
    <name type="common">Microworm</name>
    <dbReference type="NCBI Taxonomy" id="6233"/>
    <lineage>
        <taxon>Eukaryota</taxon>
        <taxon>Metazoa</taxon>
        <taxon>Ecdysozoa</taxon>
        <taxon>Nematoda</taxon>
        <taxon>Chromadorea</taxon>
        <taxon>Rhabditida</taxon>
        <taxon>Tylenchina</taxon>
        <taxon>Panagrolaimomorpha</taxon>
        <taxon>Panagrolaimoidea</taxon>
        <taxon>Panagrolaimidae</taxon>
        <taxon>Panagrellus</taxon>
    </lineage>
</organism>
<dbReference type="WBParaSite" id="Pan_g18794.t1">
    <property type="protein sequence ID" value="Pan_g18794.t1"/>
    <property type="gene ID" value="Pan_g18794"/>
</dbReference>
<accession>A0A7E4VBE6</accession>
<name>A0A7E4VBE6_PANRE</name>
<proteinExistence type="predicted"/>
<dbReference type="Proteomes" id="UP000492821">
    <property type="component" value="Unassembled WGS sequence"/>
</dbReference>
<reference evidence="3" key="1">
    <citation type="journal article" date="2013" name="Genetics">
        <title>The draft genome and transcriptome of Panagrellus redivivus are shaped by the harsh demands of a free-living lifestyle.</title>
        <authorList>
            <person name="Srinivasan J."/>
            <person name="Dillman A.R."/>
            <person name="Macchietto M.G."/>
            <person name="Heikkinen L."/>
            <person name="Lakso M."/>
            <person name="Fracchia K.M."/>
            <person name="Antoshechkin I."/>
            <person name="Mortazavi A."/>
            <person name="Wong G."/>
            <person name="Sternberg P.W."/>
        </authorList>
    </citation>
    <scope>NUCLEOTIDE SEQUENCE [LARGE SCALE GENOMIC DNA]</scope>
    <source>
        <strain evidence="3">MT8872</strain>
    </source>
</reference>
<evidence type="ECO:0000256" key="1">
    <source>
        <dbReference type="SAM" id="MobiDB-lite"/>
    </source>
</evidence>
<dbReference type="InterPro" id="IPR036034">
    <property type="entry name" value="PDZ_sf"/>
</dbReference>
<feature type="compositionally biased region" description="Low complexity" evidence="1">
    <location>
        <begin position="166"/>
        <end position="177"/>
    </location>
</feature>
<evidence type="ECO:0000259" key="2">
    <source>
        <dbReference type="PROSITE" id="PS50106"/>
    </source>
</evidence>
<feature type="domain" description="PDZ" evidence="2">
    <location>
        <begin position="56"/>
        <end position="103"/>
    </location>
</feature>
<sequence>MAESEDKDKQANPTPAEDKEKPAEAATAPPEDESPDHKLIRAALNLADQAGFQTVLIDMQYKKGAKLGLIIRNYEKKVMVSKLEPSSLGAEKLMVGDVITAVNTDLATEREMTKNLILKSFVKKRKVTLVVRRPVSSEAKLWAKTAILSASTRTSSTAPREKQKWARMAAQQRQAAKLFHQPGGESAKDGKATSPGGQPSARSDLSVTAKGTPGLGGAPGNSYMGPATGNAPPT</sequence>
<feature type="region of interest" description="Disordered" evidence="1">
    <location>
        <begin position="151"/>
        <end position="234"/>
    </location>
</feature>
<keyword evidence="3" id="KW-1185">Reference proteome</keyword>
<dbReference type="InterPro" id="IPR040264">
    <property type="entry name" value="T15H9.4-like"/>
</dbReference>